<protein>
    <submittedName>
        <fullName evidence="2">Uncharacterized protein</fullName>
    </submittedName>
</protein>
<accession>A0A645IW63</accession>
<evidence type="ECO:0000313" key="2">
    <source>
        <dbReference type="EMBL" id="MPN52634.1"/>
    </source>
</evidence>
<sequence length="172" mass="19886">MSKKELIVKALEAAELSDIEIIKEEDGLTLVRFYYDFDEDELTAAQRFAESEEEEEGFDDGPAEDMDDEAEEESDLGDVLDEIEEEDLTDEDLAYDEEDEFLGDARQKYLSEIAIDHVGEILEEIQDDLEMEVQYVGYDMDDEEYESYEFVALIFEKGKGLNIEDILDELDI</sequence>
<gene>
    <name evidence="2" type="ORF">SDC9_200296</name>
</gene>
<name>A0A645IW63_9ZZZZ</name>
<feature type="region of interest" description="Disordered" evidence="1">
    <location>
        <begin position="48"/>
        <end position="80"/>
    </location>
</feature>
<reference evidence="2" key="1">
    <citation type="submission" date="2019-08" db="EMBL/GenBank/DDBJ databases">
        <authorList>
            <person name="Kucharzyk K."/>
            <person name="Murdoch R.W."/>
            <person name="Higgins S."/>
            <person name="Loffler F."/>
        </authorList>
    </citation>
    <scope>NUCLEOTIDE SEQUENCE</scope>
</reference>
<organism evidence="2">
    <name type="scientific">bioreactor metagenome</name>
    <dbReference type="NCBI Taxonomy" id="1076179"/>
    <lineage>
        <taxon>unclassified sequences</taxon>
        <taxon>metagenomes</taxon>
        <taxon>ecological metagenomes</taxon>
    </lineage>
</organism>
<dbReference type="AlphaFoldDB" id="A0A645IW63"/>
<comment type="caution">
    <text evidence="2">The sequence shown here is derived from an EMBL/GenBank/DDBJ whole genome shotgun (WGS) entry which is preliminary data.</text>
</comment>
<proteinExistence type="predicted"/>
<dbReference type="EMBL" id="VSSQ01118929">
    <property type="protein sequence ID" value="MPN52634.1"/>
    <property type="molecule type" value="Genomic_DNA"/>
</dbReference>
<feature type="compositionally biased region" description="Acidic residues" evidence="1">
    <location>
        <begin position="51"/>
        <end position="80"/>
    </location>
</feature>
<evidence type="ECO:0000256" key="1">
    <source>
        <dbReference type="SAM" id="MobiDB-lite"/>
    </source>
</evidence>